<keyword evidence="7" id="KW-1185">Reference proteome</keyword>
<dbReference type="Gene3D" id="1.10.472.10">
    <property type="entry name" value="Cyclin-like"/>
    <property type="match status" value="2"/>
</dbReference>
<dbReference type="AlphaFoldDB" id="A0A6G1GVD2"/>
<gene>
    <name evidence="6" type="ORF">K402DRAFT_465006</name>
</gene>
<evidence type="ECO:0000256" key="4">
    <source>
        <dbReference type="SAM" id="MobiDB-lite"/>
    </source>
</evidence>
<dbReference type="InterPro" id="IPR013763">
    <property type="entry name" value="Cyclin-like_dom"/>
</dbReference>
<evidence type="ECO:0000313" key="6">
    <source>
        <dbReference type="EMBL" id="KAF1984772.1"/>
    </source>
</evidence>
<evidence type="ECO:0000313" key="7">
    <source>
        <dbReference type="Proteomes" id="UP000800041"/>
    </source>
</evidence>
<feature type="domain" description="Cyclin-like" evidence="5">
    <location>
        <begin position="53"/>
        <end position="142"/>
    </location>
</feature>
<sequence>MSASWWDSTQRKFWTLSKQELSEALKKLEYDDRQLVQQYPLPEKRLLNIFFSTQIQKLGRRVTVRQQALATAQVYLKRYYTRVEIRQTNPYLVLATAFYLACKMEECPQHIRLIVAEGRQTWPDLFHADISALGETEFHLISTLNAQLILHHPYRSLLDLTTSTQNPNAQSHANPHNTNNTPSSSQNNPQSNPSAAAPTPFPLTPEETSLAWSTINDHYLTDLPLLHAPHVIAITAVFLAVALKPSSTTSQNYGSGGAAGGQAHAAAMQGALINAGMGRGGGGGGGGYFSNAGGLTPGGGSAAGAGATAPGPQSRLAKLVTWLAESSIAVDEVVECVQELVSLWEVWERFNEKVCKEQIARFVKGRGLDGV</sequence>
<protein>
    <recommendedName>
        <fullName evidence="2">RNA polymerase II holoenzyme cyclin-like subunit</fullName>
    </recommendedName>
</protein>
<dbReference type="Proteomes" id="UP000800041">
    <property type="component" value="Unassembled WGS sequence"/>
</dbReference>
<name>A0A6G1GVD2_9PEZI</name>
<feature type="compositionally biased region" description="Low complexity" evidence="4">
    <location>
        <begin position="171"/>
        <end position="198"/>
    </location>
</feature>
<dbReference type="PIRSF" id="PIRSF028758">
    <property type="entry name" value="Cyclin, C/H/G types"/>
    <property type="match status" value="1"/>
</dbReference>
<dbReference type="SUPFAM" id="SSF47954">
    <property type="entry name" value="Cyclin-like"/>
    <property type="match status" value="2"/>
</dbReference>
<dbReference type="CDD" id="cd20546">
    <property type="entry name" value="CYCLIN_SpCG1C_ScCTK2-like_rpt2"/>
    <property type="match status" value="1"/>
</dbReference>
<dbReference type="InterPro" id="IPR006671">
    <property type="entry name" value="Cyclin_N"/>
</dbReference>
<dbReference type="PANTHER" id="PTHR10026">
    <property type="entry name" value="CYCLIN"/>
    <property type="match status" value="1"/>
</dbReference>
<dbReference type="EMBL" id="ML977166">
    <property type="protein sequence ID" value="KAF1984772.1"/>
    <property type="molecule type" value="Genomic_DNA"/>
</dbReference>
<dbReference type="InterPro" id="IPR036915">
    <property type="entry name" value="Cyclin-like_sf"/>
</dbReference>
<comment type="similarity">
    <text evidence="1">Belongs to the cyclin family. Cyclin C subfamily.</text>
</comment>
<dbReference type="SMART" id="SM00385">
    <property type="entry name" value="CYCLIN"/>
    <property type="match status" value="1"/>
</dbReference>
<evidence type="ECO:0000256" key="2">
    <source>
        <dbReference type="ARBA" id="ARBA00014912"/>
    </source>
</evidence>
<feature type="region of interest" description="Disordered" evidence="4">
    <location>
        <begin position="162"/>
        <end position="205"/>
    </location>
</feature>
<proteinExistence type="inferred from homology"/>
<dbReference type="GO" id="GO:0016538">
    <property type="term" value="F:cyclin-dependent protein serine/threonine kinase regulator activity"/>
    <property type="evidence" value="ECO:0007669"/>
    <property type="project" value="InterPro"/>
</dbReference>
<organism evidence="6 7">
    <name type="scientific">Aulographum hederae CBS 113979</name>
    <dbReference type="NCBI Taxonomy" id="1176131"/>
    <lineage>
        <taxon>Eukaryota</taxon>
        <taxon>Fungi</taxon>
        <taxon>Dikarya</taxon>
        <taxon>Ascomycota</taxon>
        <taxon>Pezizomycotina</taxon>
        <taxon>Dothideomycetes</taxon>
        <taxon>Pleosporomycetidae</taxon>
        <taxon>Aulographales</taxon>
        <taxon>Aulographaceae</taxon>
    </lineage>
</organism>
<evidence type="ECO:0000256" key="3">
    <source>
        <dbReference type="RuleBase" id="RU000383"/>
    </source>
</evidence>
<evidence type="ECO:0000259" key="5">
    <source>
        <dbReference type="SMART" id="SM00385"/>
    </source>
</evidence>
<dbReference type="CDD" id="cd20513">
    <property type="entry name" value="CYCLIN_CCNC_rpt1"/>
    <property type="match status" value="1"/>
</dbReference>
<reference evidence="6" key="1">
    <citation type="journal article" date="2020" name="Stud. Mycol.">
        <title>101 Dothideomycetes genomes: a test case for predicting lifestyles and emergence of pathogens.</title>
        <authorList>
            <person name="Haridas S."/>
            <person name="Albert R."/>
            <person name="Binder M."/>
            <person name="Bloem J."/>
            <person name="Labutti K."/>
            <person name="Salamov A."/>
            <person name="Andreopoulos B."/>
            <person name="Baker S."/>
            <person name="Barry K."/>
            <person name="Bills G."/>
            <person name="Bluhm B."/>
            <person name="Cannon C."/>
            <person name="Castanera R."/>
            <person name="Culley D."/>
            <person name="Daum C."/>
            <person name="Ezra D."/>
            <person name="Gonzalez J."/>
            <person name="Henrissat B."/>
            <person name="Kuo A."/>
            <person name="Liang C."/>
            <person name="Lipzen A."/>
            <person name="Lutzoni F."/>
            <person name="Magnuson J."/>
            <person name="Mondo S."/>
            <person name="Nolan M."/>
            <person name="Ohm R."/>
            <person name="Pangilinan J."/>
            <person name="Park H.-J."/>
            <person name="Ramirez L."/>
            <person name="Alfaro M."/>
            <person name="Sun H."/>
            <person name="Tritt A."/>
            <person name="Yoshinaga Y."/>
            <person name="Zwiers L.-H."/>
            <person name="Turgeon B."/>
            <person name="Goodwin S."/>
            <person name="Spatafora J."/>
            <person name="Crous P."/>
            <person name="Grigoriev I."/>
        </authorList>
    </citation>
    <scope>NUCLEOTIDE SEQUENCE</scope>
    <source>
        <strain evidence="6">CBS 113979</strain>
    </source>
</reference>
<dbReference type="Pfam" id="PF00134">
    <property type="entry name" value="Cyclin_N"/>
    <property type="match status" value="1"/>
</dbReference>
<dbReference type="InterPro" id="IPR043198">
    <property type="entry name" value="Cyclin/Ssn8"/>
</dbReference>
<dbReference type="OrthoDB" id="10266018at2759"/>
<accession>A0A6G1GVD2</accession>
<evidence type="ECO:0000256" key="1">
    <source>
        <dbReference type="ARBA" id="ARBA00008638"/>
    </source>
</evidence>
<keyword evidence="3" id="KW-0195">Cyclin</keyword>
<dbReference type="GO" id="GO:0006357">
    <property type="term" value="P:regulation of transcription by RNA polymerase II"/>
    <property type="evidence" value="ECO:0007669"/>
    <property type="project" value="InterPro"/>
</dbReference>